<sequence length="98" mass="10944">MSQEHSRFRAAHDGISIDAGADPPLAEALDFAGVPARRDPRFDRVPVAGGDTVVPFFSRGRPHDSPRTVEAIRSHSTSRSDDFFAWQKKFECFFLLLV</sequence>
<dbReference type="STRING" id="322710.Avin_05010"/>
<feature type="compositionally biased region" description="Basic and acidic residues" evidence="1">
    <location>
        <begin position="1"/>
        <end position="12"/>
    </location>
</feature>
<gene>
    <name evidence="2" type="ordered locus">Avin_05010</name>
</gene>
<dbReference type="GeneID" id="88183925"/>
<evidence type="ECO:0000313" key="2">
    <source>
        <dbReference type="EMBL" id="ACO76755.1"/>
    </source>
</evidence>
<dbReference type="AlphaFoldDB" id="C1DJH0"/>
<accession>C1DJH0</accession>
<dbReference type="EnsemblBacteria" id="ACO76755">
    <property type="protein sequence ID" value="ACO76755"/>
    <property type="gene ID" value="Avin_05010"/>
</dbReference>
<proteinExistence type="predicted"/>
<dbReference type="KEGG" id="avn:Avin_05010"/>
<keyword evidence="3" id="KW-1185">Reference proteome</keyword>
<evidence type="ECO:0000313" key="3">
    <source>
        <dbReference type="Proteomes" id="UP000002424"/>
    </source>
</evidence>
<evidence type="ECO:0000256" key="1">
    <source>
        <dbReference type="SAM" id="MobiDB-lite"/>
    </source>
</evidence>
<dbReference type="RefSeq" id="WP_012699183.1">
    <property type="nucleotide sequence ID" value="NC_012560.1"/>
</dbReference>
<name>C1DJH0_AZOVD</name>
<dbReference type="HOGENOM" id="CLU_2327845_0_0_6"/>
<organism evidence="2 3">
    <name type="scientific">Azotobacter vinelandii (strain DJ / ATCC BAA-1303)</name>
    <dbReference type="NCBI Taxonomy" id="322710"/>
    <lineage>
        <taxon>Bacteria</taxon>
        <taxon>Pseudomonadati</taxon>
        <taxon>Pseudomonadota</taxon>
        <taxon>Gammaproteobacteria</taxon>
        <taxon>Pseudomonadales</taxon>
        <taxon>Pseudomonadaceae</taxon>
        <taxon>Azotobacter</taxon>
    </lineage>
</organism>
<protein>
    <submittedName>
        <fullName evidence="2">Uncharacterized protein</fullName>
    </submittedName>
</protein>
<dbReference type="Proteomes" id="UP000002424">
    <property type="component" value="Chromosome"/>
</dbReference>
<dbReference type="EMBL" id="CP001157">
    <property type="protein sequence ID" value="ACO76755.1"/>
    <property type="molecule type" value="Genomic_DNA"/>
</dbReference>
<reference evidence="2 3" key="1">
    <citation type="journal article" date="2009" name="J. Bacteriol.">
        <title>Genome sequence of Azotobacter vinelandii, an obligate aerobe specialized to support diverse anaerobic metabolic processes.</title>
        <authorList>
            <person name="Setubal J.C."/>
            <person name="dos Santos P."/>
            <person name="Goldman B.S."/>
            <person name="Ertesvag H."/>
            <person name="Espin G."/>
            <person name="Rubio L.M."/>
            <person name="Valla S."/>
            <person name="Almeida N.F."/>
            <person name="Balasubramanian D."/>
            <person name="Cromes L."/>
            <person name="Curatti L."/>
            <person name="Du Z."/>
            <person name="Godsy E."/>
            <person name="Goodner B."/>
            <person name="Hellner-Burris K."/>
            <person name="Hernandez J.A."/>
            <person name="Houmiel K."/>
            <person name="Imperial J."/>
            <person name="Kennedy C."/>
            <person name="Larson T.J."/>
            <person name="Latreille P."/>
            <person name="Ligon L.S."/>
            <person name="Lu J."/>
            <person name="Maerk M."/>
            <person name="Miller N.M."/>
            <person name="Norton S."/>
            <person name="O'Carroll I.P."/>
            <person name="Paulsen I."/>
            <person name="Raulfs E.C."/>
            <person name="Roemer R."/>
            <person name="Rosser J."/>
            <person name="Segura D."/>
            <person name="Slater S."/>
            <person name="Stricklin S.L."/>
            <person name="Studholme D.J."/>
            <person name="Sun J."/>
            <person name="Viana C.J."/>
            <person name="Wallin E."/>
            <person name="Wang B."/>
            <person name="Wheeler C."/>
            <person name="Zhu H."/>
            <person name="Dean D.R."/>
            <person name="Dixon R."/>
            <person name="Wood D."/>
        </authorList>
    </citation>
    <scope>NUCLEOTIDE SEQUENCE [LARGE SCALE GENOMIC DNA]</scope>
    <source>
        <strain evidence="3">DJ / ATCC BAA-1303</strain>
    </source>
</reference>
<feature type="region of interest" description="Disordered" evidence="1">
    <location>
        <begin position="1"/>
        <end position="22"/>
    </location>
</feature>